<reference evidence="4 5" key="1">
    <citation type="journal article" date="2010" name="Nature">
        <title>The Ectocarpus genome and the independent evolution of multicellularity in brown algae.</title>
        <authorList>
            <person name="Cock J.M."/>
            <person name="Sterck L."/>
            <person name="Rouze P."/>
            <person name="Scornet D."/>
            <person name="Allen A.E."/>
            <person name="Amoutzias G."/>
            <person name="Anthouard V."/>
            <person name="Artiguenave F."/>
            <person name="Aury J.M."/>
            <person name="Badger J.H."/>
            <person name="Beszteri B."/>
            <person name="Billiau K."/>
            <person name="Bonnet E."/>
            <person name="Bothwell J.H."/>
            <person name="Bowler C."/>
            <person name="Boyen C."/>
            <person name="Brownlee C."/>
            <person name="Carrano C.J."/>
            <person name="Charrier B."/>
            <person name="Cho G.Y."/>
            <person name="Coelho S.M."/>
            <person name="Collen J."/>
            <person name="Corre E."/>
            <person name="Da Silva C."/>
            <person name="Delage L."/>
            <person name="Delaroque N."/>
            <person name="Dittami S.M."/>
            <person name="Doulbeau S."/>
            <person name="Elias M."/>
            <person name="Farnham G."/>
            <person name="Gachon C.M."/>
            <person name="Gschloessl B."/>
            <person name="Heesch S."/>
            <person name="Jabbari K."/>
            <person name="Jubin C."/>
            <person name="Kawai H."/>
            <person name="Kimura K."/>
            <person name="Kloareg B."/>
            <person name="Kupper F.C."/>
            <person name="Lang D."/>
            <person name="Le Bail A."/>
            <person name="Leblanc C."/>
            <person name="Lerouge P."/>
            <person name="Lohr M."/>
            <person name="Lopez P.J."/>
            <person name="Martens C."/>
            <person name="Maumus F."/>
            <person name="Michel G."/>
            <person name="Miranda-Saavedra D."/>
            <person name="Morales J."/>
            <person name="Moreau H."/>
            <person name="Motomura T."/>
            <person name="Nagasato C."/>
            <person name="Napoli C.A."/>
            <person name="Nelson D.R."/>
            <person name="Nyvall-Collen P."/>
            <person name="Peters A.F."/>
            <person name="Pommier C."/>
            <person name="Potin P."/>
            <person name="Poulain J."/>
            <person name="Quesneville H."/>
            <person name="Read B."/>
            <person name="Rensing S.A."/>
            <person name="Ritter A."/>
            <person name="Rousvoal S."/>
            <person name="Samanta M."/>
            <person name="Samson G."/>
            <person name="Schroeder D.C."/>
            <person name="Segurens B."/>
            <person name="Strittmatter M."/>
            <person name="Tonon T."/>
            <person name="Tregear J.W."/>
            <person name="Valentin K."/>
            <person name="von Dassow P."/>
            <person name="Yamagishi T."/>
            <person name="Van de Peer Y."/>
            <person name="Wincker P."/>
        </authorList>
    </citation>
    <scope>NUCLEOTIDE SEQUENCE [LARGE SCALE GENOMIC DNA]</scope>
    <source>
        <strain evidence="5">Ec32 / CCAP1310/4</strain>
    </source>
</reference>
<sequence length="460" mass="48782">MEGGGIVFLALRCFSCQCFQVNQRTKSGKWKCRMCGEGQSIVKVWGRGGHAKDVRGLVMALNAAAGGGEDLNNVLRNNVGGFGPQSQSRRHKQDGRNSSDRIGNQDGDRAYSTVDRAALQHTVGPAQPGLYGRNSSWARPDGFVPACVAPIGDEHDPAVGSWHVSGAEKMDGVSSGPQDLWDGRSNAGYPRAGEATRHPSDGFGTSREHHPDVRASWQPGAEPAGGGGRSGSRWGAFASNRATEVLEGRRGPNQEALQDPDFVTCLETAPARRRASPTPGKRGRKRGPPSSSDSPTGHGASRLRYRRTLEYQQQAASNYGATADSGDAHGGGDPQRQQNNVTMRRDWPCSSSSAPGANQDGDAMAYMRDGGWEDGRRDPCGTSRVRVGVVEQEWSRPAHSTSGHGGMSRDGSMFPSEWNGRGRRSSTASAPPNSSAPGGTGVVGATSGPSSSSRWSKFVR</sequence>
<feature type="compositionally biased region" description="Polar residues" evidence="1">
    <location>
        <begin position="447"/>
        <end position="460"/>
    </location>
</feature>
<feature type="region of interest" description="Disordered" evidence="1">
    <location>
        <begin position="248"/>
        <end position="304"/>
    </location>
</feature>
<evidence type="ECO:0000313" key="5">
    <source>
        <dbReference type="Proteomes" id="UP000002630"/>
    </source>
</evidence>
<feature type="region of interest" description="Disordered" evidence="1">
    <location>
        <begin position="167"/>
        <end position="235"/>
    </location>
</feature>
<dbReference type="Pfam" id="PF15749">
    <property type="entry name" value="MRNIP"/>
    <property type="match status" value="1"/>
</dbReference>
<feature type="region of interest" description="Disordered" evidence="1">
    <location>
        <begin position="77"/>
        <end position="108"/>
    </location>
</feature>
<dbReference type="GO" id="GO:0007095">
    <property type="term" value="P:mitotic G2 DNA damage checkpoint signaling"/>
    <property type="evidence" value="ECO:0007669"/>
    <property type="project" value="TreeGrafter"/>
</dbReference>
<feature type="compositionally biased region" description="Low complexity" evidence="1">
    <location>
        <begin position="425"/>
        <end position="437"/>
    </location>
</feature>
<dbReference type="GO" id="GO:0005634">
    <property type="term" value="C:nucleus"/>
    <property type="evidence" value="ECO:0007669"/>
    <property type="project" value="TreeGrafter"/>
</dbReference>
<dbReference type="PANTHER" id="PTHR15863:SF2">
    <property type="entry name" value="MRN COMPLEX-INTERACTING PROTEIN"/>
    <property type="match status" value="1"/>
</dbReference>
<feature type="compositionally biased region" description="Basic residues" evidence="1">
    <location>
        <begin position="271"/>
        <end position="287"/>
    </location>
</feature>
<dbReference type="InterPro" id="IPR032739">
    <property type="entry name" value="MRNIP"/>
</dbReference>
<feature type="compositionally biased region" description="Basic and acidic residues" evidence="1">
    <location>
        <begin position="370"/>
        <end position="379"/>
    </location>
</feature>
<accession>D8LE90</accession>
<proteinExistence type="predicted"/>
<name>D8LE90_ECTSI</name>
<feature type="region of interest" description="Disordered" evidence="1">
    <location>
        <begin position="345"/>
        <end position="460"/>
    </location>
</feature>
<organism evidence="4 5">
    <name type="scientific">Ectocarpus siliculosus</name>
    <name type="common">Brown alga</name>
    <name type="synonym">Conferva siliculosa</name>
    <dbReference type="NCBI Taxonomy" id="2880"/>
    <lineage>
        <taxon>Eukaryota</taxon>
        <taxon>Sar</taxon>
        <taxon>Stramenopiles</taxon>
        <taxon>Ochrophyta</taxon>
        <taxon>PX clade</taxon>
        <taxon>Phaeophyceae</taxon>
        <taxon>Ectocarpales</taxon>
        <taxon>Ectocarpaceae</taxon>
        <taxon>Ectocarpus</taxon>
    </lineage>
</organism>
<feature type="domain" description="MRN complex-interacting protein N-terminal" evidence="3">
    <location>
        <begin position="11"/>
        <end position="108"/>
    </location>
</feature>
<keyword evidence="2" id="KW-0732">Signal</keyword>
<keyword evidence="5" id="KW-1185">Reference proteome</keyword>
<evidence type="ECO:0000256" key="2">
    <source>
        <dbReference type="SAM" id="SignalP"/>
    </source>
</evidence>
<evidence type="ECO:0000256" key="1">
    <source>
        <dbReference type="SAM" id="MobiDB-lite"/>
    </source>
</evidence>
<dbReference type="GO" id="GO:0003682">
    <property type="term" value="F:chromatin binding"/>
    <property type="evidence" value="ECO:0007669"/>
    <property type="project" value="TreeGrafter"/>
</dbReference>
<dbReference type="AlphaFoldDB" id="D8LE90"/>
<evidence type="ECO:0000313" key="4">
    <source>
        <dbReference type="EMBL" id="CBN74166.1"/>
    </source>
</evidence>
<protein>
    <recommendedName>
        <fullName evidence="3">MRN complex-interacting protein N-terminal domain-containing protein</fullName>
    </recommendedName>
</protein>
<evidence type="ECO:0000259" key="3">
    <source>
        <dbReference type="Pfam" id="PF15749"/>
    </source>
</evidence>
<feature type="signal peptide" evidence="2">
    <location>
        <begin position="1"/>
        <end position="18"/>
    </location>
</feature>
<gene>
    <name evidence="4" type="ORF">Esi_0013_0084</name>
</gene>
<dbReference type="EMBL" id="FN649760">
    <property type="protein sequence ID" value="CBN74166.1"/>
    <property type="molecule type" value="Genomic_DNA"/>
</dbReference>
<dbReference type="Proteomes" id="UP000002630">
    <property type="component" value="Unassembled WGS sequence"/>
</dbReference>
<dbReference type="PANTHER" id="PTHR15863">
    <property type="entry name" value="MRN COMPLEX-INTERACTING PROTEIN"/>
    <property type="match status" value="1"/>
</dbReference>
<dbReference type="InParanoid" id="D8LE90"/>
<dbReference type="STRING" id="2880.D8LE90"/>
<dbReference type="InterPro" id="IPR049472">
    <property type="entry name" value="MRNIP_N"/>
</dbReference>
<feature type="compositionally biased region" description="Basic and acidic residues" evidence="1">
    <location>
        <begin position="194"/>
        <end position="213"/>
    </location>
</feature>
<feature type="chain" id="PRO_5003117105" description="MRN complex-interacting protein N-terminal domain-containing protein" evidence="2">
    <location>
        <begin position="19"/>
        <end position="460"/>
    </location>
</feature>
<dbReference type="OrthoDB" id="5960226at2759"/>
<feature type="region of interest" description="Disordered" evidence="1">
    <location>
        <begin position="320"/>
        <end position="339"/>
    </location>
</feature>